<dbReference type="GO" id="GO:0120020">
    <property type="term" value="F:cholesterol transfer activity"/>
    <property type="evidence" value="ECO:0007669"/>
    <property type="project" value="TreeGrafter"/>
</dbReference>
<comment type="subcellular location">
    <subcellularLocation>
        <location evidence="1">Cytoplasm</location>
    </subcellularLocation>
    <subcellularLocation>
        <location evidence="2">Lipid droplet</location>
    </subcellularLocation>
    <subcellularLocation>
        <location evidence="3">Secreted</location>
    </subcellularLocation>
</comment>
<evidence type="ECO:0000256" key="19">
    <source>
        <dbReference type="PROSITE-ProRule" id="PRU00557"/>
    </source>
</evidence>
<keyword evidence="19" id="KW-1015">Disulfide bond</keyword>
<dbReference type="FunFam" id="2.30.230.10:FF:000003">
    <property type="entry name" value="Apolipoprotein B"/>
    <property type="match status" value="1"/>
</dbReference>
<evidence type="ECO:0000256" key="3">
    <source>
        <dbReference type="ARBA" id="ARBA00004613"/>
    </source>
</evidence>
<dbReference type="GO" id="GO:0008203">
    <property type="term" value="P:cholesterol metabolic process"/>
    <property type="evidence" value="ECO:0007669"/>
    <property type="project" value="UniProtKB-KW"/>
</dbReference>
<dbReference type="InterPro" id="IPR015816">
    <property type="entry name" value="Vitellinogen_b-sht_N"/>
</dbReference>
<dbReference type="GO" id="GO:0050750">
    <property type="term" value="F:low-density lipoprotein particle receptor binding"/>
    <property type="evidence" value="ECO:0007669"/>
    <property type="project" value="TreeGrafter"/>
</dbReference>
<dbReference type="GO" id="GO:0005737">
    <property type="term" value="C:cytoplasm"/>
    <property type="evidence" value="ECO:0007669"/>
    <property type="project" value="UniProtKB-SubCell"/>
</dbReference>
<evidence type="ECO:0000256" key="20">
    <source>
        <dbReference type="SAM" id="Coils"/>
    </source>
</evidence>
<organism evidence="22 23">
    <name type="scientific">Podarcis lilfordi</name>
    <name type="common">Lilford's wall lizard</name>
    <dbReference type="NCBI Taxonomy" id="74358"/>
    <lineage>
        <taxon>Eukaryota</taxon>
        <taxon>Metazoa</taxon>
        <taxon>Chordata</taxon>
        <taxon>Craniata</taxon>
        <taxon>Vertebrata</taxon>
        <taxon>Euteleostomi</taxon>
        <taxon>Lepidosauria</taxon>
        <taxon>Squamata</taxon>
        <taxon>Bifurcata</taxon>
        <taxon>Unidentata</taxon>
        <taxon>Episquamata</taxon>
        <taxon>Laterata</taxon>
        <taxon>Lacertibaenia</taxon>
        <taxon>Lacertidae</taxon>
        <taxon>Podarcis</taxon>
    </lineage>
</organism>
<keyword evidence="6" id="KW-0162">Chylomicron</keyword>
<dbReference type="InterPro" id="IPR015819">
    <property type="entry name" value="Lipid_transp_b-sht_shell"/>
</dbReference>
<evidence type="ECO:0000256" key="17">
    <source>
        <dbReference type="ARBA" id="ARBA00023221"/>
    </source>
</evidence>
<dbReference type="SUPFAM" id="SSF56968">
    <property type="entry name" value="Lipovitellin-phosvitin complex, beta-sheet shell regions"/>
    <property type="match status" value="2"/>
</dbReference>
<evidence type="ECO:0000256" key="8">
    <source>
        <dbReference type="ARBA" id="ARBA00022548"/>
    </source>
</evidence>
<dbReference type="InterPro" id="IPR009454">
    <property type="entry name" value="Lipid_transpt_open_b-sht"/>
</dbReference>
<dbReference type="InterPro" id="IPR022176">
    <property type="entry name" value="ApoB100_C"/>
</dbReference>
<feature type="coiled-coil region" evidence="20">
    <location>
        <begin position="2331"/>
        <end position="2358"/>
    </location>
</feature>
<evidence type="ECO:0000256" key="2">
    <source>
        <dbReference type="ARBA" id="ARBA00004502"/>
    </source>
</evidence>
<dbReference type="InterPro" id="IPR001747">
    <property type="entry name" value="Vitellogenin_N"/>
</dbReference>
<keyword evidence="23" id="KW-1185">Reference proteome</keyword>
<feature type="coiled-coil region" evidence="20">
    <location>
        <begin position="2228"/>
        <end position="2255"/>
    </location>
</feature>
<evidence type="ECO:0000313" key="23">
    <source>
        <dbReference type="Proteomes" id="UP001178461"/>
    </source>
</evidence>
<keyword evidence="8" id="KW-0153">Cholesterol metabolism</keyword>
<keyword evidence="12" id="KW-0732">Signal</keyword>
<evidence type="ECO:0000256" key="4">
    <source>
        <dbReference type="ARBA" id="ARBA00022448"/>
    </source>
</evidence>
<evidence type="ECO:0000256" key="16">
    <source>
        <dbReference type="ARBA" id="ARBA00023180"/>
    </source>
</evidence>
<dbReference type="Pfam" id="PF09172">
    <property type="entry name" value="Vit_open_b-sht"/>
    <property type="match status" value="1"/>
</dbReference>
<dbReference type="EMBL" id="OX395128">
    <property type="protein sequence ID" value="CAI5769427.1"/>
    <property type="molecule type" value="Genomic_DNA"/>
</dbReference>
<dbReference type="GO" id="GO:0042953">
    <property type="term" value="P:lipoprotein transport"/>
    <property type="evidence" value="ECO:0007669"/>
    <property type="project" value="TreeGrafter"/>
</dbReference>
<keyword evidence="4" id="KW-0813">Transport</keyword>
<evidence type="ECO:0000256" key="15">
    <source>
        <dbReference type="ARBA" id="ARBA00023166"/>
    </source>
</evidence>
<gene>
    <name evidence="22" type="ORF">PODLI_1B004461</name>
</gene>
<name>A0AA35K093_9SAUR</name>
<keyword evidence="7" id="KW-0964">Secreted</keyword>
<dbReference type="GO" id="GO:0008201">
    <property type="term" value="F:heparin binding"/>
    <property type="evidence" value="ECO:0007669"/>
    <property type="project" value="UniProtKB-KW"/>
</dbReference>
<dbReference type="InterPro" id="IPR011030">
    <property type="entry name" value="Lipovitellin_superhlx_dom"/>
</dbReference>
<evidence type="ECO:0000256" key="14">
    <source>
        <dbReference type="ARBA" id="ARBA00023098"/>
    </source>
</evidence>
<feature type="domain" description="Vitellogenin" evidence="21">
    <location>
        <begin position="130"/>
        <end position="757"/>
    </location>
</feature>
<dbReference type="PANTHER" id="PTHR13769:SF1">
    <property type="entry name" value="APOLIPOPROTEIN B-100"/>
    <property type="match status" value="1"/>
</dbReference>
<dbReference type="GO" id="GO:0042632">
    <property type="term" value="P:cholesterol homeostasis"/>
    <property type="evidence" value="ECO:0007669"/>
    <property type="project" value="TreeGrafter"/>
</dbReference>
<keyword evidence="10" id="KW-0551">Lipid droplet</keyword>
<dbReference type="SMART" id="SM01169">
    <property type="entry name" value="DUF1943"/>
    <property type="match status" value="1"/>
</dbReference>
<evidence type="ECO:0000256" key="13">
    <source>
        <dbReference type="ARBA" id="ARBA00023055"/>
    </source>
</evidence>
<dbReference type="GO" id="GO:0005811">
    <property type="term" value="C:lipid droplet"/>
    <property type="evidence" value="ECO:0007669"/>
    <property type="project" value="UniProtKB-SubCell"/>
</dbReference>
<dbReference type="GO" id="GO:0034361">
    <property type="term" value="C:very-low-density lipoprotein particle"/>
    <property type="evidence" value="ECO:0007669"/>
    <property type="project" value="UniProtKB-KW"/>
</dbReference>
<dbReference type="SMART" id="SM00638">
    <property type="entry name" value="LPD_N"/>
    <property type="match status" value="1"/>
</dbReference>
<keyword evidence="20" id="KW-0175">Coiled coil</keyword>
<dbReference type="Pfam" id="PF12491">
    <property type="entry name" value="ApoB100_C"/>
    <property type="match status" value="1"/>
</dbReference>
<evidence type="ECO:0000256" key="1">
    <source>
        <dbReference type="ARBA" id="ARBA00004496"/>
    </source>
</evidence>
<evidence type="ECO:0000256" key="10">
    <source>
        <dbReference type="ARBA" id="ARBA00022677"/>
    </source>
</evidence>
<dbReference type="SUPFAM" id="SSF48431">
    <property type="entry name" value="Lipovitellin-phosvitin complex, superhelical domain"/>
    <property type="match status" value="1"/>
</dbReference>
<accession>A0AA35K093</accession>
<keyword evidence="5" id="KW-0963">Cytoplasm</keyword>
<proteinExistence type="predicted"/>
<evidence type="ECO:0000259" key="21">
    <source>
        <dbReference type="PROSITE" id="PS51211"/>
    </source>
</evidence>
<keyword evidence="16" id="KW-0325">Glycoprotein</keyword>
<dbReference type="PANTHER" id="PTHR13769">
    <property type="entry name" value="APOLIPOPROTEIN B"/>
    <property type="match status" value="1"/>
</dbReference>
<dbReference type="GO" id="GO:0030301">
    <property type="term" value="P:cholesterol transport"/>
    <property type="evidence" value="ECO:0007669"/>
    <property type="project" value="TreeGrafter"/>
</dbReference>
<protein>
    <submittedName>
        <fullName evidence="22">Apolipoprotein B-100</fullName>
    </submittedName>
</protein>
<dbReference type="PROSITE" id="PS51211">
    <property type="entry name" value="VITELLOGENIN"/>
    <property type="match status" value="1"/>
</dbReference>
<evidence type="ECO:0000256" key="7">
    <source>
        <dbReference type="ARBA" id="ARBA00022525"/>
    </source>
</evidence>
<dbReference type="Gene3D" id="1.25.10.20">
    <property type="entry name" value="Vitellinogen, superhelical"/>
    <property type="match status" value="1"/>
</dbReference>
<sequence length="4656" mass="522795">MNQEAQGTVLPFHAFCTLLLPEPAQMSLPQLLRRGSRTLTFGPFVICSELLNRLAQLLSHGLFKGRSKWGRSDSLLTLDWEKKERRGQSSHRVNMGPPQLWLLLLLSSAALAQDGPENSNPGCSRDTTRFKHLRQYVYNYEADTASGVTGTADSHTGSKIQCKVELEVPQLCNFILRTSHCSLREVSGIDPEGRPILKKSRNLDKFAADMSQYALKFSVQDGKNFQLYPEDNEPMHILNIKRGIISALMAPMETDANSQTLSMDTVYGKCDSDIEIRSRKGSNAADIAVRRNLKSCENFSPIRNYVSPLALVKGLNTPMSTLISSKQHCEYTIDAAKKHVAEATCTEEHLFLPSSYKQQYGMMSKVKQFLKLENTVQTNNRDIDVSGLVKRGLSSESVEAKSHRHGDAVLRVLQELQKLSISQQNQKRASLFYRFVTGLRGLHNATLGPLVPKMMETSSSITIQALTQCGTPECFGAILQVLRTGNVDSLVLDAVTYSLALLPSPCTKRIREILNTAQYRPSRASFYALSHAVNRFYDSNSIVTEEINDVANFMVSQISNECSGDEELTYLTLRAIGNMGKVIEEANPNVKQSLKMCIRSNVASPAVQKAAIQALRKMSITAEDQGVLVKVFQEASSPVEKRLSAYLMLMRNPSSSDISKVIKSLQKDKNEQVKSFVASHIANILDSTDPYTELLRGKINEALKGAQVPPAKDFRRFSQNYQASKTLSLPWTNGPISGKLEGDLLFDSSSYVPKESMLRTTLQLTGLHPIDVFEIGLDGKSFEPTLEAMFGPNGFFPDSATKALYWVDGKVPDEVSQALFKYFGYSKDGTQDQDPMKGIMLNFEKMIREITSKETPEARAYLRMFGEELGYLKLSDFKLLGNLIRKSLLSLQTVPEKIAQAISGGIDNDLFVHYIFMDNEFELPTGAGLPLKVAFSGVATPGAKAKVKILQRTIQAELVAKPSVAVEFVTHIGVNIPVFARNGVQMNTNIYHESGIEAHIGLKAGQLKVSIPAPKTPTKLLSISNVLTLVTPTRTEVIPPLIENRESRTTCASFFAGLSYCTRVEYSNASSTETAPYYPLTGETRYEIELQPTGEVKEYIASANYEVSKEEEDLVDTLKFMAQAAGAKQCEATLIFRYNRGKKIFTSDLQVPSFSVDLGTNFRLTDYSTQERSAYSFILDINNKKIPEVTLTGRIGYSAGTESAVEASISIPRLRTQAKTDVLLQQSQNGLTFQIDSSATSHGSSVSERIVLGYDNEKIEVQWKSGQSAALKKMSATLPVDFADYSKTLQKHANDLLDHRVANTDMTVRHIFSNFIVATNTWLQQASKNVPYAKNLQDKLSGLQELNFQNMELFAIPEELFLKSDGQIKYIWNKESTVITIPLPFGGRSSYDMRVPKILEMSQMAMQSMGGNMASQEYRLPRFTIPESYTLRVPLLGTFEISSNMYSNYYNWSGSYSLANTTKDVYSLRTNYFVRADSVLELLSYNVQGQGEASFDGNNMACNYESSLQHKLLNSNFKFSETGNFEPTPVARRTLTLVTSSPLGTRFSLSYAEDVEMSNNLLLQNINVEGQLNVASAFAKTTGTLSSTFDVNQLVWAGESNLKFDSSLLQATNQMTARFTGGPWTVKSISNVQNGFLTNTASLKYENSQLKFSSETAGNHRSFAVANKFDFSVDRKGAALRSEYQANYAENQCYALISSSVNGQGVELISHISGKGERLKAEHKSTLGVNLDGLASTATTNLQFNPLKLENEMNARIGVAGASVKINTGGHFGKHNAKFDLDGRVAPTEIVLTSVYQGSILDADSKNTLTFRVNKGGLRFANSLIGSYKGMKLENTHDLNIVGLSLTYASNLDHTISPGKSHKHHLDFQLQPYSLTANVNNDLKFGSADLNNNARLQLEPLKVNLDGNVKGAYSGDEVKHAYTFTYADLVAHVKTDTVASIRGAALTHRVNLDVAGLSSSVVINTNCDSKSLTFSNAIRSVAAPFTVTVDMHTNGDGRLSILGEQSGQLYSKFLLKVEPLAFSLSHDYRGSTGHNFNSEKRYKTLLENKVTALFTPSEQRSTWKMKSQLNNNVYTQDFSAFNDAETIGVELDGKTLADLSVLDFPITIPFTNRGRVNLIDVLDLRENVAQTQEFGLALSVKYDKNENMHVINLPFLEKLPAYYEQMRQSILAVLKSIQKNLKGVNIDQVVRKYRAALDKIPQQVNNYVKTFDLESKVNNLKEKLDAFAKDYSISVDDLELALENAKTNLQAALSKLQVFLVETERYIRSNYDLKAAVVQLIEQIIEKMKVIDRQYEISKKMIDTIHQLQSAISQYDFNQIGSSAAAWVQNMDAEYKIKARVQEKLDQLKKQIQNIDAQSIAESLKQQVEAIDIRTLIEKLNVSFPIQKLNQILEQIKDLLLNYMEDYKVTEKINILRNKMHELIVNYGVDQQVKVLMDKIVELYNQQKIGETIQKLTLSLKKIDIKSFFNQVLKFIDDAVRQLQSFDYTNLVDEVNNFLDFVIKKLKSFDYNKFVDETNNKIRETTQKINDEIKALELPQKMEATKQYIKDIAAVVSQNIQKLKDTRLAIIVNWLSDLLSSTALSELKSKACEYLEDARERIYQMDIPLEIRGYLEKVSQLYSTIITFLDDQWKTVSKKITLLAEQYNVKTMADSFNHFVETGFKVPEIRAGIINIPAFEVSLRVLREATFQTPDFLIPLTDLRVPSYQVNLKKLKEIRIPVRFTTPEFTILNTFKVPSYTIDLNDIKLKIVKTIDQIMSSDFQLPTADVYFQDIKMKDMYFSDYSFPEMNFPELQIPELLIPKLNLNEFQFPEIQIPEFQLPRIPHSVMVPTFGTLSGAFKVTSPFFTLTTNGAFKNTTAFAHSPEFLGSISAVATSKINCLAFEMTADTSLSAPEMQQLILRDNLKFSHVYIDAIHAGEITFLGTSVRGNAETTAKFHTERNSIDLYNQLTGSLQKKISLESRTTYRHRLYIPNFSSQAELSNEIKTALEAGRISATSIGRGDWKWTAFDYSGEGTHESSVSFGLGGSVASFVAQNKINDKYLRVDQRLAYEYNLPSSARLEVQSVVESPQLGRSDLNVQGTGNLAELKTELRGTHNAKLNGRISGTINNDVNFLVQPFELSTSTNNNMNVKVSFPMKIVGKIELVNNYILALSPSTQQVSWAAEGRFNQYRYVHNMSAGNNEENIEASVSMNGDANLEFLKNPLSFPEQSIMGIKTPPMQGYSLWEDSGLKNLLKTTKQSFDLNLKAQYKKNKNMHSFQIPLDGVHQALNQYIATFNRHFEKGRDNTLAFLTESYNQAKTKFDKYKIDTSVNKVPQTFRIPGYTVPVVNIEVSPFTAELPAFGYVIPKEMSTPSFTVPLVGFSVPSYTLVLPSLELPVLHVPQGLQTLKLPSYRAHSPLNRIYIPAMGNITYEFSFKSSVITLNTNAGLFNQSDIIARLSSSSTSVIDALQYKLDGTTSLTRKRGLKLATALSLNNKFIVGNHDSTISLTRRNIEASVITTAKSSMPGLNMNFRQELKGNAKSKPVISSAINLNYALDTRGATAEGAIVHKATLESIVSYISVDTSTNAFINGVLHKRKPFSGKLVHEADAYLNAKGARSSVKFETSSDIDGIWKFDTKENVAIEASTRRLYALWDHNGENHLKYYPIVRTEGHQNCKVTLEVEPGSMSMRLQIQASQPNNFFGETSVIQDFSVATNSENQKIEWKIEGQTLSLFLGHHLQLSNDNTEAHFDLSSSLGGHVAFLRGLVLPVYDKSLWQILKLDDTTSPGERQYLNVSTSFVYTKNEDGYFIPINVNQLTDGFTFTIPEINLRDIKIPQRLTTTPFHIGFPSLPKIQFPQYDVVTSLKEYKIPYFEVTIPEKLLTVSEYTLPKTLSLGKIFVDFSAAAKKIADFELPTITIPEQQIEIPAIKISFPAGIYIPTFGALGVSFKAASPLYSTTWKIDFKNHKDSFNHSIDFTAYSPLQFLAYDLKGVWIYKGNNIEGNSHFVHRDLSAEYKERLTVLENGTTDYTIYLDVTSPTFTDVQVRFHEQTARVATSISSSSAGTLGSLISLDMDTFKGEVFYRTLSNPQEDVNVFKSEISFRNPELIQVKANWKEDAAIDLLEGLKEKVPKIAGALYNCVNKYHHEHMGIEINTATLKLKDNLKHNADTAYRGTLSTINELEQGLHGITKQVTGEYEILRKKAKTLYHQAADQANQMDYDQIRAQFFEATMNIIAEYHKRVKRLIDSAIEFLKVTKFQVPGVDGEHTGEELYVMATEKLANTAELCITKMQEYFDDLNAYANELEVKIPISGQTLKVRDILDEIKVFLTHVRNRVSNLFLALEKIDFTQYLRELKEVTQQVFKAAEDLIANLKAQNYEHLKAQARQFSVKIRQGLNELANNIGYFAQQVGKFIQQTLQVSSVEIERLLQSIKALREEYFDPSIVGWSVKYYEVEEKVLAWLKGLINDVVEWHAKWISGASDMVAHLTDQVKDFLENYETEFSKSAHDKILYWSEAAKKSAAEQNQKVKAKVNEAYEHLSDSYARLIANTKTLIDLTIENYTAFLRYLQQLLDQFEQATADTLRPYVVVRQGELRIDIPKPFDLPTIYQMSQLSEEDMRKKLEITRELIQQGVEQSSRKWEDLQYFIDQQISAGQLTMQQIKENVQKRLQS</sequence>
<dbReference type="GO" id="GO:0006642">
    <property type="term" value="P:triglyceride mobilization"/>
    <property type="evidence" value="ECO:0007669"/>
    <property type="project" value="TreeGrafter"/>
</dbReference>
<dbReference type="Pfam" id="PF01347">
    <property type="entry name" value="Vitellogenin_N"/>
    <property type="match status" value="1"/>
</dbReference>
<evidence type="ECO:0000256" key="9">
    <source>
        <dbReference type="ARBA" id="ARBA00022674"/>
    </source>
</evidence>
<dbReference type="InterPro" id="IPR015255">
    <property type="entry name" value="Vitellinogen_open_b-sht"/>
</dbReference>
<evidence type="ECO:0000256" key="18">
    <source>
        <dbReference type="ARBA" id="ARBA00023313"/>
    </source>
</evidence>
<dbReference type="Gene3D" id="2.20.80.10">
    <property type="entry name" value="Lipovitellin-phosvitin complex, chain A, domain 4"/>
    <property type="match status" value="1"/>
</dbReference>
<keyword evidence="13" id="KW-0445">Lipid transport</keyword>
<keyword evidence="15" id="KW-1207">Sterol metabolism</keyword>
<keyword evidence="9" id="KW-0358">Heparin-binding</keyword>
<evidence type="ECO:0000256" key="11">
    <source>
        <dbReference type="ARBA" id="ARBA00022710"/>
    </source>
</evidence>
<evidence type="ECO:0000256" key="6">
    <source>
        <dbReference type="ARBA" id="ARBA00022513"/>
    </source>
</evidence>
<feature type="disulfide bond" evidence="19">
    <location>
        <begin position="270"/>
        <end position="296"/>
    </location>
</feature>
<dbReference type="Pfam" id="PF06448">
    <property type="entry name" value="DUF1081"/>
    <property type="match status" value="1"/>
</dbReference>
<evidence type="ECO:0000256" key="12">
    <source>
        <dbReference type="ARBA" id="ARBA00022729"/>
    </source>
</evidence>
<evidence type="ECO:0000256" key="5">
    <source>
        <dbReference type="ARBA" id="ARBA00022490"/>
    </source>
</evidence>
<dbReference type="Proteomes" id="UP001178461">
    <property type="component" value="Chromosome 3"/>
</dbReference>
<keyword evidence="11" id="KW-0427">LDL</keyword>
<evidence type="ECO:0000313" key="22">
    <source>
        <dbReference type="EMBL" id="CAI5769427.1"/>
    </source>
</evidence>
<dbReference type="InterPro" id="IPR052418">
    <property type="entry name" value="Apolipoprotein_B"/>
</dbReference>
<reference evidence="22" key="1">
    <citation type="submission" date="2022-12" db="EMBL/GenBank/DDBJ databases">
        <authorList>
            <person name="Alioto T."/>
            <person name="Alioto T."/>
            <person name="Gomez Garrido J."/>
        </authorList>
    </citation>
    <scope>NUCLEOTIDE SEQUENCE</scope>
</reference>
<dbReference type="GO" id="GO:0034359">
    <property type="term" value="C:mature chylomicron"/>
    <property type="evidence" value="ECO:0007669"/>
    <property type="project" value="TreeGrafter"/>
</dbReference>
<keyword evidence="14" id="KW-0443">Lipid metabolism</keyword>
<keyword evidence="17" id="KW-0753">Steroid metabolism</keyword>
<dbReference type="Gene3D" id="2.30.230.10">
    <property type="entry name" value="Lipovitellin, beta-sheet shell regions, chain A"/>
    <property type="match status" value="1"/>
</dbReference>
<comment type="caution">
    <text evidence="19">Lacks conserved residue(s) required for the propagation of feature annotation.</text>
</comment>
<dbReference type="GO" id="GO:0034362">
    <property type="term" value="C:low-density lipoprotein particle"/>
    <property type="evidence" value="ECO:0007669"/>
    <property type="project" value="UniProtKB-KW"/>
</dbReference>
<keyword evidence="18" id="KW-0850">VLDL</keyword>